<dbReference type="Proteomes" id="UP000681720">
    <property type="component" value="Unassembled WGS sequence"/>
</dbReference>
<organism evidence="2 3">
    <name type="scientific">Rotaria magnacalcarata</name>
    <dbReference type="NCBI Taxonomy" id="392030"/>
    <lineage>
        <taxon>Eukaryota</taxon>
        <taxon>Metazoa</taxon>
        <taxon>Spiralia</taxon>
        <taxon>Gnathifera</taxon>
        <taxon>Rotifera</taxon>
        <taxon>Eurotatoria</taxon>
        <taxon>Bdelloidea</taxon>
        <taxon>Philodinida</taxon>
        <taxon>Philodinidae</taxon>
        <taxon>Rotaria</taxon>
    </lineage>
</organism>
<name>A0A8S2ZZN0_9BILA</name>
<comment type="caution">
    <text evidence="2">The sequence shown here is derived from an EMBL/GenBank/DDBJ whole genome shotgun (WGS) entry which is preliminary data.</text>
</comment>
<feature type="region of interest" description="Disordered" evidence="1">
    <location>
        <begin position="8"/>
        <end position="30"/>
    </location>
</feature>
<feature type="non-terminal residue" evidence="2">
    <location>
        <position position="1"/>
    </location>
</feature>
<evidence type="ECO:0000256" key="1">
    <source>
        <dbReference type="SAM" id="MobiDB-lite"/>
    </source>
</evidence>
<accession>A0A8S2ZZN0</accession>
<proteinExistence type="predicted"/>
<gene>
    <name evidence="2" type="ORF">GIL414_LOCUS41831</name>
</gene>
<evidence type="ECO:0000313" key="2">
    <source>
        <dbReference type="EMBL" id="CAF4669637.1"/>
    </source>
</evidence>
<evidence type="ECO:0000313" key="3">
    <source>
        <dbReference type="Proteomes" id="UP000681720"/>
    </source>
</evidence>
<dbReference type="EMBL" id="CAJOBJ010119567">
    <property type="protein sequence ID" value="CAF4669637.1"/>
    <property type="molecule type" value="Genomic_DNA"/>
</dbReference>
<protein>
    <submittedName>
        <fullName evidence="2">Uncharacterized protein</fullName>
    </submittedName>
</protein>
<sequence>HTLEIQAQAFEKNNIQQATTNGTVNEAKSN</sequence>
<feature type="compositionally biased region" description="Polar residues" evidence="1">
    <location>
        <begin position="11"/>
        <end position="30"/>
    </location>
</feature>
<dbReference type="AlphaFoldDB" id="A0A8S2ZZN0"/>
<reference evidence="2" key="1">
    <citation type="submission" date="2021-02" db="EMBL/GenBank/DDBJ databases">
        <authorList>
            <person name="Nowell W R."/>
        </authorList>
    </citation>
    <scope>NUCLEOTIDE SEQUENCE</scope>
</reference>